<feature type="transmembrane region" description="Helical" evidence="10">
    <location>
        <begin position="196"/>
        <end position="220"/>
    </location>
</feature>
<keyword evidence="5 9" id="KW-0297">G-protein coupled receptor</keyword>
<evidence type="ECO:0000256" key="3">
    <source>
        <dbReference type="ARBA" id="ARBA00022692"/>
    </source>
</evidence>
<evidence type="ECO:0000256" key="9">
    <source>
        <dbReference type="RuleBase" id="RU000688"/>
    </source>
</evidence>
<keyword evidence="3 9" id="KW-0812">Transmembrane</keyword>
<feature type="domain" description="G-protein coupled receptors family 1 profile" evidence="11">
    <location>
        <begin position="45"/>
        <end position="305"/>
    </location>
</feature>
<dbReference type="PANTHER" id="PTHR45695">
    <property type="entry name" value="LEUCOKININ RECEPTOR-RELATED"/>
    <property type="match status" value="1"/>
</dbReference>
<dbReference type="GeneID" id="106806621"/>
<feature type="transmembrane region" description="Helical" evidence="10">
    <location>
        <begin position="288"/>
        <end position="308"/>
    </location>
</feature>
<evidence type="ECO:0000256" key="2">
    <source>
        <dbReference type="ARBA" id="ARBA00010663"/>
    </source>
</evidence>
<dbReference type="InterPro" id="IPR000276">
    <property type="entry name" value="GPCR_Rhodpsn"/>
</dbReference>
<dbReference type="SUPFAM" id="SSF81321">
    <property type="entry name" value="Family A G protein-coupled receptor-like"/>
    <property type="match status" value="1"/>
</dbReference>
<feature type="transmembrane region" description="Helical" evidence="10">
    <location>
        <begin position="29"/>
        <end position="54"/>
    </location>
</feature>
<dbReference type="SMART" id="SM01381">
    <property type="entry name" value="7TM_GPCR_Srsx"/>
    <property type="match status" value="1"/>
</dbReference>
<sequence>MADNNLSQWDLIFDEFEDSLLKISQPTTIALVAVYAPLFVISLVGNVSVVLVVCRMHYMRKNKNYFLVNLCIADLLVTVLCVPVTLANVIYRRWIFGRVICKLAAFSQGVAVASSIYSLAALSLDRYLAIKHPALFRRLSNQSNGLKLIGIIWLVSMLFMMPMLYVHQVDRQQFPEFGFQLSVCIERWSSTESKSAFAGFMLVVAYVLPCSVIVACHYVICKTLNTTEIVTQEPDGGGGSECKRISRKRIALMLITLVVLFVVCWLPYNLASLYVDITNSRDASEILPFTLLLAHANSAANPVIYWILNIHFRNGLSIILTRGCTAIAGGKSRNGKSRPPLIVVHGAPVISRDEDDTLSGRMSQGDSV</sequence>
<feature type="transmembrane region" description="Helical" evidence="10">
    <location>
        <begin position="66"/>
        <end position="91"/>
    </location>
</feature>
<evidence type="ECO:0000256" key="6">
    <source>
        <dbReference type="ARBA" id="ARBA00023136"/>
    </source>
</evidence>
<evidence type="ECO:0000256" key="7">
    <source>
        <dbReference type="ARBA" id="ARBA00023170"/>
    </source>
</evidence>
<dbReference type="PRINTS" id="PR00237">
    <property type="entry name" value="GPCRRHODOPSN"/>
</dbReference>
<dbReference type="Pfam" id="PF00001">
    <property type="entry name" value="7tm_1"/>
    <property type="match status" value="1"/>
</dbReference>
<organism evidence="12 13">
    <name type="scientific">Priapulus caudatus</name>
    <name type="common">Priapulid worm</name>
    <dbReference type="NCBI Taxonomy" id="37621"/>
    <lineage>
        <taxon>Eukaryota</taxon>
        <taxon>Metazoa</taxon>
        <taxon>Ecdysozoa</taxon>
        <taxon>Scalidophora</taxon>
        <taxon>Priapulida</taxon>
        <taxon>Priapulimorpha</taxon>
        <taxon>Priapulimorphida</taxon>
        <taxon>Priapulidae</taxon>
        <taxon>Priapulus</taxon>
    </lineage>
</organism>
<dbReference type="CDD" id="cd14993">
    <property type="entry name" value="7tmA_CCKR-like"/>
    <property type="match status" value="1"/>
</dbReference>
<feature type="transmembrane region" description="Helical" evidence="10">
    <location>
        <begin position="103"/>
        <end position="124"/>
    </location>
</feature>
<proteinExistence type="inferred from homology"/>
<dbReference type="RefSeq" id="XP_014664109.1">
    <property type="nucleotide sequence ID" value="XM_014808623.1"/>
</dbReference>
<reference evidence="13" key="1">
    <citation type="submission" date="2025-08" db="UniProtKB">
        <authorList>
            <consortium name="RefSeq"/>
        </authorList>
    </citation>
    <scope>IDENTIFICATION</scope>
</reference>
<evidence type="ECO:0000256" key="10">
    <source>
        <dbReference type="SAM" id="Phobius"/>
    </source>
</evidence>
<comment type="similarity">
    <text evidence="2 9">Belongs to the G-protein coupled receptor 1 family.</text>
</comment>
<evidence type="ECO:0000256" key="1">
    <source>
        <dbReference type="ARBA" id="ARBA00004141"/>
    </source>
</evidence>
<dbReference type="Gene3D" id="1.20.1070.10">
    <property type="entry name" value="Rhodopsin 7-helix transmembrane proteins"/>
    <property type="match status" value="1"/>
</dbReference>
<dbReference type="InterPro" id="IPR017452">
    <property type="entry name" value="GPCR_Rhodpsn_7TM"/>
</dbReference>
<dbReference type="Proteomes" id="UP000695022">
    <property type="component" value="Unplaced"/>
</dbReference>
<feature type="transmembrane region" description="Helical" evidence="10">
    <location>
        <begin position="250"/>
        <end position="268"/>
    </location>
</feature>
<keyword evidence="7 9" id="KW-0675">Receptor</keyword>
<keyword evidence="4 10" id="KW-1133">Transmembrane helix</keyword>
<protein>
    <submittedName>
        <fullName evidence="13">Orexin receptor type 2-like</fullName>
    </submittedName>
</protein>
<evidence type="ECO:0000313" key="13">
    <source>
        <dbReference type="RefSeq" id="XP_014664109.1"/>
    </source>
</evidence>
<accession>A0ABM1DVY8</accession>
<evidence type="ECO:0000259" key="11">
    <source>
        <dbReference type="PROSITE" id="PS50262"/>
    </source>
</evidence>
<dbReference type="PANTHER" id="PTHR45695:SF9">
    <property type="entry name" value="LEUCOKININ RECEPTOR"/>
    <property type="match status" value="1"/>
</dbReference>
<keyword evidence="12" id="KW-1185">Reference proteome</keyword>
<evidence type="ECO:0000256" key="5">
    <source>
        <dbReference type="ARBA" id="ARBA00023040"/>
    </source>
</evidence>
<feature type="transmembrane region" description="Helical" evidence="10">
    <location>
        <begin position="145"/>
        <end position="165"/>
    </location>
</feature>
<keyword evidence="6 10" id="KW-0472">Membrane</keyword>
<dbReference type="PROSITE" id="PS50262">
    <property type="entry name" value="G_PROTEIN_RECEP_F1_2"/>
    <property type="match status" value="1"/>
</dbReference>
<name>A0ABM1DVY8_PRICU</name>
<evidence type="ECO:0000256" key="8">
    <source>
        <dbReference type="ARBA" id="ARBA00023224"/>
    </source>
</evidence>
<dbReference type="PROSITE" id="PS00237">
    <property type="entry name" value="G_PROTEIN_RECEP_F1_1"/>
    <property type="match status" value="1"/>
</dbReference>
<comment type="subcellular location">
    <subcellularLocation>
        <location evidence="1">Membrane</location>
        <topology evidence="1">Multi-pass membrane protein</topology>
    </subcellularLocation>
</comment>
<keyword evidence="8 9" id="KW-0807">Transducer</keyword>
<dbReference type="InterPro" id="IPR000611">
    <property type="entry name" value="NPY_rcpt"/>
</dbReference>
<gene>
    <name evidence="13" type="primary">LOC106806621</name>
</gene>
<dbReference type="PRINTS" id="PR01012">
    <property type="entry name" value="NRPEPTIDEYR"/>
</dbReference>
<evidence type="ECO:0000256" key="4">
    <source>
        <dbReference type="ARBA" id="ARBA00022989"/>
    </source>
</evidence>
<evidence type="ECO:0000313" key="12">
    <source>
        <dbReference type="Proteomes" id="UP000695022"/>
    </source>
</evidence>